<proteinExistence type="inferred from homology"/>
<dbReference type="PANTHER" id="PTHR24320">
    <property type="entry name" value="RETINOL DEHYDROGENASE"/>
    <property type="match status" value="1"/>
</dbReference>
<dbReference type="InterPro" id="IPR036291">
    <property type="entry name" value="NAD(P)-bd_dom_sf"/>
</dbReference>
<dbReference type="PRINTS" id="PR00081">
    <property type="entry name" value="GDHRDH"/>
</dbReference>
<evidence type="ECO:0000256" key="2">
    <source>
        <dbReference type="ARBA" id="ARBA00023002"/>
    </source>
</evidence>
<organism evidence="3">
    <name type="scientific">Pyrodinium bahamense</name>
    <dbReference type="NCBI Taxonomy" id="73915"/>
    <lineage>
        <taxon>Eukaryota</taxon>
        <taxon>Sar</taxon>
        <taxon>Alveolata</taxon>
        <taxon>Dinophyceae</taxon>
        <taxon>Gonyaulacales</taxon>
        <taxon>Pyrocystaceae</taxon>
        <taxon>Pyrodinium</taxon>
    </lineage>
</organism>
<protein>
    <recommendedName>
        <fullName evidence="4">Protochlorophyllide reductase</fullName>
    </recommendedName>
</protein>
<keyword evidence="2" id="KW-0560">Oxidoreductase</keyword>
<name>A0A7S0A010_9DINO</name>
<dbReference type="EMBL" id="HBEG01007855">
    <property type="protein sequence ID" value="CAD8348898.1"/>
    <property type="molecule type" value="Transcribed_RNA"/>
</dbReference>
<evidence type="ECO:0008006" key="4">
    <source>
        <dbReference type="Google" id="ProtNLM"/>
    </source>
</evidence>
<evidence type="ECO:0000313" key="3">
    <source>
        <dbReference type="EMBL" id="CAD8348898.1"/>
    </source>
</evidence>
<dbReference type="Pfam" id="PF00106">
    <property type="entry name" value="adh_short"/>
    <property type="match status" value="1"/>
</dbReference>
<accession>A0A7S0A010</accession>
<dbReference type="InterPro" id="IPR002347">
    <property type="entry name" value="SDR_fam"/>
</dbReference>
<dbReference type="AlphaFoldDB" id="A0A7S0A010"/>
<evidence type="ECO:0000256" key="1">
    <source>
        <dbReference type="ARBA" id="ARBA00006484"/>
    </source>
</evidence>
<reference evidence="3" key="1">
    <citation type="submission" date="2021-01" db="EMBL/GenBank/DDBJ databases">
        <authorList>
            <person name="Corre E."/>
            <person name="Pelletier E."/>
            <person name="Niang G."/>
            <person name="Scheremetjew M."/>
            <person name="Finn R."/>
            <person name="Kale V."/>
            <person name="Holt S."/>
            <person name="Cochrane G."/>
            <person name="Meng A."/>
            <person name="Brown T."/>
            <person name="Cohen L."/>
        </authorList>
    </citation>
    <scope>NUCLEOTIDE SEQUENCE</scope>
    <source>
        <strain evidence="3">Pbaha01</strain>
    </source>
</reference>
<sequence length="323" mass="34233">MSTAVAYARSSGSLTGKVFIVTGSSSGIGKECVKALYAAGGTVFMACRPGAKASAALAEVRNTTGAAEAGEGVGKVELLDLDLGLRPSVEACAAAFNARGLPLHALINNAGINGVPKWAAFTPGIETQFAVNFLGHFQLTRLLHDRLKTTPGARVIIVSSESHRRVQEGGFDLDCELRTVSSGNGYDPLHAYAFSNLCRIWWARQLASEVSYPVVCLHPGVIGGTGMMQHMSMQDAIRQVCLMLIWELAPVLAGMKISEGARTQTWAAVVPTEEITDISGAYLNGNPGQELGKPDTPSHLAQNDELARRIVVFAESLLSITPQ</sequence>
<dbReference type="GO" id="GO:0016491">
    <property type="term" value="F:oxidoreductase activity"/>
    <property type="evidence" value="ECO:0007669"/>
    <property type="project" value="UniProtKB-KW"/>
</dbReference>
<dbReference type="PANTHER" id="PTHR24320:SF148">
    <property type="entry name" value="NAD(P)-BINDING ROSSMANN-FOLD SUPERFAMILY PROTEIN"/>
    <property type="match status" value="1"/>
</dbReference>
<dbReference type="SUPFAM" id="SSF51735">
    <property type="entry name" value="NAD(P)-binding Rossmann-fold domains"/>
    <property type="match status" value="1"/>
</dbReference>
<comment type="similarity">
    <text evidence="1">Belongs to the short-chain dehydrogenases/reductases (SDR) family.</text>
</comment>
<dbReference type="Gene3D" id="3.40.50.720">
    <property type="entry name" value="NAD(P)-binding Rossmann-like Domain"/>
    <property type="match status" value="1"/>
</dbReference>
<gene>
    <name evidence="3" type="ORF">PBAH0796_LOCUS4637</name>
</gene>